<dbReference type="AlphaFoldDB" id="A0A517XVE5"/>
<dbReference type="GO" id="GO:1990281">
    <property type="term" value="C:efflux pump complex"/>
    <property type="evidence" value="ECO:0007669"/>
    <property type="project" value="TreeGrafter"/>
</dbReference>
<keyword evidence="5" id="KW-0812">Transmembrane</keyword>
<evidence type="ECO:0000256" key="8">
    <source>
        <dbReference type="SAM" id="MobiDB-lite"/>
    </source>
</evidence>
<name>A0A517XVE5_9BACT</name>
<feature type="region of interest" description="Disordered" evidence="8">
    <location>
        <begin position="646"/>
        <end position="704"/>
    </location>
</feature>
<comment type="similarity">
    <text evidence="2">Belongs to the outer membrane factor (OMF) (TC 1.B.17) family.</text>
</comment>
<evidence type="ECO:0000313" key="10">
    <source>
        <dbReference type="Proteomes" id="UP000319576"/>
    </source>
</evidence>
<organism evidence="9 10">
    <name type="scientific">Urbifossiella limnaea</name>
    <dbReference type="NCBI Taxonomy" id="2528023"/>
    <lineage>
        <taxon>Bacteria</taxon>
        <taxon>Pseudomonadati</taxon>
        <taxon>Planctomycetota</taxon>
        <taxon>Planctomycetia</taxon>
        <taxon>Gemmatales</taxon>
        <taxon>Gemmataceae</taxon>
        <taxon>Urbifossiella</taxon>
    </lineage>
</organism>
<dbReference type="KEGG" id="uli:ETAA1_34470"/>
<comment type="subcellular location">
    <subcellularLocation>
        <location evidence="1">Cell outer membrane</location>
    </subcellularLocation>
</comment>
<dbReference type="PANTHER" id="PTHR30026">
    <property type="entry name" value="OUTER MEMBRANE PROTEIN TOLC"/>
    <property type="match status" value="1"/>
</dbReference>
<keyword evidence="3" id="KW-0813">Transport</keyword>
<dbReference type="GO" id="GO:0015288">
    <property type="term" value="F:porin activity"/>
    <property type="evidence" value="ECO:0007669"/>
    <property type="project" value="TreeGrafter"/>
</dbReference>
<dbReference type="GO" id="GO:0009279">
    <property type="term" value="C:cell outer membrane"/>
    <property type="evidence" value="ECO:0007669"/>
    <property type="project" value="UniProtKB-SubCell"/>
</dbReference>
<dbReference type="Pfam" id="PF02321">
    <property type="entry name" value="OEP"/>
    <property type="match status" value="1"/>
</dbReference>
<keyword evidence="6" id="KW-0472">Membrane</keyword>
<feature type="region of interest" description="Disordered" evidence="8">
    <location>
        <begin position="750"/>
        <end position="806"/>
    </location>
</feature>
<dbReference type="InterPro" id="IPR003423">
    <property type="entry name" value="OMP_efflux"/>
</dbReference>
<reference evidence="9 10" key="1">
    <citation type="submission" date="2019-02" db="EMBL/GenBank/DDBJ databases">
        <title>Deep-cultivation of Planctomycetes and their phenomic and genomic characterization uncovers novel biology.</title>
        <authorList>
            <person name="Wiegand S."/>
            <person name="Jogler M."/>
            <person name="Boedeker C."/>
            <person name="Pinto D."/>
            <person name="Vollmers J."/>
            <person name="Rivas-Marin E."/>
            <person name="Kohn T."/>
            <person name="Peeters S.H."/>
            <person name="Heuer A."/>
            <person name="Rast P."/>
            <person name="Oberbeckmann S."/>
            <person name="Bunk B."/>
            <person name="Jeske O."/>
            <person name="Meyerdierks A."/>
            <person name="Storesund J.E."/>
            <person name="Kallscheuer N."/>
            <person name="Luecker S."/>
            <person name="Lage O.M."/>
            <person name="Pohl T."/>
            <person name="Merkel B.J."/>
            <person name="Hornburger P."/>
            <person name="Mueller R.-W."/>
            <person name="Bruemmer F."/>
            <person name="Labrenz M."/>
            <person name="Spormann A.M."/>
            <person name="Op den Camp H."/>
            <person name="Overmann J."/>
            <person name="Amann R."/>
            <person name="Jetten M.S.M."/>
            <person name="Mascher T."/>
            <person name="Medema M.H."/>
            <person name="Devos D.P."/>
            <person name="Kaster A.-K."/>
            <person name="Ovreas L."/>
            <person name="Rohde M."/>
            <person name="Galperin M.Y."/>
            <person name="Jogler C."/>
        </authorList>
    </citation>
    <scope>NUCLEOTIDE SEQUENCE [LARGE SCALE GENOMIC DNA]</scope>
    <source>
        <strain evidence="9 10">ETA_A1</strain>
    </source>
</reference>
<dbReference type="InterPro" id="IPR051906">
    <property type="entry name" value="TolC-like"/>
</dbReference>
<dbReference type="OrthoDB" id="229865at2"/>
<dbReference type="GO" id="GO:0015562">
    <property type="term" value="F:efflux transmembrane transporter activity"/>
    <property type="evidence" value="ECO:0007669"/>
    <property type="project" value="InterPro"/>
</dbReference>
<dbReference type="SUPFAM" id="SSF56954">
    <property type="entry name" value="Outer membrane efflux proteins (OEP)"/>
    <property type="match status" value="1"/>
</dbReference>
<evidence type="ECO:0000256" key="6">
    <source>
        <dbReference type="ARBA" id="ARBA00023136"/>
    </source>
</evidence>
<proteinExistence type="inferred from homology"/>
<accession>A0A517XVE5</accession>
<dbReference type="Proteomes" id="UP000319576">
    <property type="component" value="Chromosome"/>
</dbReference>
<keyword evidence="7" id="KW-0998">Cell outer membrane</keyword>
<evidence type="ECO:0000313" key="9">
    <source>
        <dbReference type="EMBL" id="QDU21480.1"/>
    </source>
</evidence>
<dbReference type="EMBL" id="CP036273">
    <property type="protein sequence ID" value="QDU21480.1"/>
    <property type="molecule type" value="Genomic_DNA"/>
</dbReference>
<dbReference type="PANTHER" id="PTHR30026:SF23">
    <property type="entry name" value="TO APRF-PUTATIVE OUTER MEMBRANE EFFLUX PROTEIN OR SECRETED ALKALINE PHOSPHATASE-RELATED"/>
    <property type="match status" value="1"/>
</dbReference>
<gene>
    <name evidence="9" type="ORF">ETAA1_34470</name>
</gene>
<keyword evidence="10" id="KW-1185">Reference proteome</keyword>
<evidence type="ECO:0000256" key="5">
    <source>
        <dbReference type="ARBA" id="ARBA00022692"/>
    </source>
</evidence>
<evidence type="ECO:0000256" key="7">
    <source>
        <dbReference type="ARBA" id="ARBA00023237"/>
    </source>
</evidence>
<dbReference type="Gene3D" id="1.20.1600.10">
    <property type="entry name" value="Outer membrane efflux proteins (OEP)"/>
    <property type="match status" value="1"/>
</dbReference>
<evidence type="ECO:0000256" key="2">
    <source>
        <dbReference type="ARBA" id="ARBA00007613"/>
    </source>
</evidence>
<protein>
    <submittedName>
        <fullName evidence="9">Outer membrane efflux protein</fullName>
    </submittedName>
</protein>
<evidence type="ECO:0000256" key="3">
    <source>
        <dbReference type="ARBA" id="ARBA00022448"/>
    </source>
</evidence>
<dbReference type="PROSITE" id="PS51257">
    <property type="entry name" value="PROKAR_LIPOPROTEIN"/>
    <property type="match status" value="1"/>
</dbReference>
<evidence type="ECO:0000256" key="1">
    <source>
        <dbReference type="ARBA" id="ARBA00004442"/>
    </source>
</evidence>
<feature type="compositionally biased region" description="Low complexity" evidence="8">
    <location>
        <begin position="659"/>
        <end position="695"/>
    </location>
</feature>
<keyword evidence="4" id="KW-1134">Transmembrane beta strand</keyword>
<sequence length="806" mass="87456">MSRYTWTTLVLRICVLAGLGGVVGCKQQIVFEPGDHAKVMTASLPPNLESNVHDTIMPPLVDRPGGGLGPATVLDPTRPPRFMTLRECIAIALEQGNVGGQNPNQFGFGSEQLPGFNFGLNNSTDSIRAFAIDPGYNQASIERSLSRFDVRWLSSMTWQKVDQPVAAQFLSFQQQRDAASFNTSLVKPLPSGGYAGVTFSVDYSKFASGANQAGFVNPNYTPRVQFSFEQPLLQLFGVEVNQITPANLAPRSQLIQGVGPTGGTGGIVQGGTDGILIARIRSDQSRSQFEASVNYLLANVETAYWNLYAAYYNLYAREEGLRQSYEGYRFTAARVPNIDPPQQLDQARAQLELFRGQVIATRGQVLESERQLRKLLGLRSDDGQRIVPADEPNLAPFSPDFYEAAQEAVTYRPELMLARQEVKIQQLNLLLARNLRRPNLTSFAQYDVAGLGTRLDGSELIGAGGTTPGNAFASLGNNQFNSWTLGLRLDMPIGFRDANAQVRQQTMTLTRNYLQLRDAELKAVEYLIQKHRRVAESYALIGPARARREALQQFVARVRIRIEIGSFQSADYFNYLQVQRDLADSIAQEFQFIAQYNSALAEFEFAKGTIQRYNSITMAEGPLPQFVRERAADHERARVEAAIKLRERPATDPTPHSPPHNLGPAGPAPGGLPQLLNLPAAPDLNAVPQPEVRPGVPAPLPQPQPMAVPVPVPGPGAAAPRPLPMVQPGPVANPAGTPEPGSFFTPSGTVTVPRFQPIAPMTNPVPVPEGGPSSARPTVPPLSTPDASGIPASLPPSGAPPVNVSQ</sequence>
<dbReference type="RefSeq" id="WP_145240467.1">
    <property type="nucleotide sequence ID" value="NZ_CP036273.1"/>
</dbReference>
<evidence type="ECO:0000256" key="4">
    <source>
        <dbReference type="ARBA" id="ARBA00022452"/>
    </source>
</evidence>